<organism evidence="1 2">
    <name type="scientific">Yersinia mollaretii</name>
    <dbReference type="NCBI Taxonomy" id="33060"/>
    <lineage>
        <taxon>Bacteria</taxon>
        <taxon>Pseudomonadati</taxon>
        <taxon>Pseudomonadota</taxon>
        <taxon>Gammaproteobacteria</taxon>
        <taxon>Enterobacterales</taxon>
        <taxon>Yersiniaceae</taxon>
        <taxon>Yersinia</taxon>
    </lineage>
</organism>
<dbReference type="RefSeq" id="WP_049678913.1">
    <property type="nucleotide sequence ID" value="NZ_CABMMJ010000007.1"/>
</dbReference>
<accession>A0AA36LSX7</accession>
<dbReference type="Proteomes" id="UP000040841">
    <property type="component" value="Unassembled WGS sequence"/>
</dbReference>
<gene>
    <name evidence="1" type="ORF">ERS008502_02952</name>
</gene>
<evidence type="ECO:0000313" key="2">
    <source>
        <dbReference type="Proteomes" id="UP000040841"/>
    </source>
</evidence>
<proteinExistence type="predicted"/>
<evidence type="ECO:0000313" key="1">
    <source>
        <dbReference type="EMBL" id="CNI33447.1"/>
    </source>
</evidence>
<reference evidence="1 2" key="1">
    <citation type="submission" date="2015-03" db="EMBL/GenBank/DDBJ databases">
        <authorList>
            <consortium name="Pathogen Informatics"/>
            <person name="Murphy D."/>
        </authorList>
    </citation>
    <scope>NUCLEOTIDE SEQUENCE [LARGE SCALE GENOMIC DNA]</scope>
    <source>
        <strain evidence="1 2">FE82747</strain>
    </source>
</reference>
<protein>
    <submittedName>
        <fullName evidence="1">Uncharacterized protein</fullName>
    </submittedName>
</protein>
<sequence length="91" mass="10601">MELNDRIKAMHELAKKINDGRKPEFGDLMRNPWAGEGNPRRDAYFVKSKVTTGRMNPGIWYQMTDRKGNFWDSDAKSLIFIDHLKGDEVFP</sequence>
<dbReference type="AlphaFoldDB" id="A0AA36LSX7"/>
<dbReference type="EMBL" id="CQBM01000007">
    <property type="protein sequence ID" value="CNI33447.1"/>
    <property type="molecule type" value="Genomic_DNA"/>
</dbReference>
<comment type="caution">
    <text evidence="1">The sequence shown here is derived from an EMBL/GenBank/DDBJ whole genome shotgun (WGS) entry which is preliminary data.</text>
</comment>
<name>A0AA36LSX7_YERMO</name>